<evidence type="ECO:0000313" key="1">
    <source>
        <dbReference type="EMBL" id="KAH3824300.1"/>
    </source>
</evidence>
<keyword evidence="2" id="KW-1185">Reference proteome</keyword>
<reference evidence="1" key="1">
    <citation type="journal article" date="2019" name="bioRxiv">
        <title>The Genome of the Zebra Mussel, Dreissena polymorpha: A Resource for Invasive Species Research.</title>
        <authorList>
            <person name="McCartney M.A."/>
            <person name="Auch B."/>
            <person name="Kono T."/>
            <person name="Mallez S."/>
            <person name="Zhang Y."/>
            <person name="Obille A."/>
            <person name="Becker A."/>
            <person name="Abrahante J.E."/>
            <person name="Garbe J."/>
            <person name="Badalamenti J.P."/>
            <person name="Herman A."/>
            <person name="Mangelson H."/>
            <person name="Liachko I."/>
            <person name="Sullivan S."/>
            <person name="Sone E.D."/>
            <person name="Koren S."/>
            <person name="Silverstein K.A.T."/>
            <person name="Beckman K.B."/>
            <person name="Gohl D.M."/>
        </authorList>
    </citation>
    <scope>NUCLEOTIDE SEQUENCE</scope>
    <source>
        <strain evidence="1">Duluth1</strain>
        <tissue evidence="1">Whole animal</tissue>
    </source>
</reference>
<dbReference type="EMBL" id="JAIWYP010000005">
    <property type="protein sequence ID" value="KAH3824300.1"/>
    <property type="molecule type" value="Genomic_DNA"/>
</dbReference>
<accession>A0A9D4JTN7</accession>
<protein>
    <submittedName>
        <fullName evidence="1">Uncharacterized protein</fullName>
    </submittedName>
</protein>
<gene>
    <name evidence="1" type="ORF">DPMN_126134</name>
</gene>
<evidence type="ECO:0000313" key="2">
    <source>
        <dbReference type="Proteomes" id="UP000828390"/>
    </source>
</evidence>
<dbReference type="AlphaFoldDB" id="A0A9D4JTN7"/>
<organism evidence="1 2">
    <name type="scientific">Dreissena polymorpha</name>
    <name type="common">Zebra mussel</name>
    <name type="synonym">Mytilus polymorpha</name>
    <dbReference type="NCBI Taxonomy" id="45954"/>
    <lineage>
        <taxon>Eukaryota</taxon>
        <taxon>Metazoa</taxon>
        <taxon>Spiralia</taxon>
        <taxon>Lophotrochozoa</taxon>
        <taxon>Mollusca</taxon>
        <taxon>Bivalvia</taxon>
        <taxon>Autobranchia</taxon>
        <taxon>Heteroconchia</taxon>
        <taxon>Euheterodonta</taxon>
        <taxon>Imparidentia</taxon>
        <taxon>Neoheterodontei</taxon>
        <taxon>Myida</taxon>
        <taxon>Dreissenoidea</taxon>
        <taxon>Dreissenidae</taxon>
        <taxon>Dreissena</taxon>
    </lineage>
</organism>
<name>A0A9D4JTN7_DREPO</name>
<proteinExistence type="predicted"/>
<reference evidence="1" key="2">
    <citation type="submission" date="2020-11" db="EMBL/GenBank/DDBJ databases">
        <authorList>
            <person name="McCartney M.A."/>
            <person name="Auch B."/>
            <person name="Kono T."/>
            <person name="Mallez S."/>
            <person name="Becker A."/>
            <person name="Gohl D.M."/>
            <person name="Silverstein K.A.T."/>
            <person name="Koren S."/>
            <person name="Bechman K.B."/>
            <person name="Herman A."/>
            <person name="Abrahante J.E."/>
            <person name="Garbe J."/>
        </authorList>
    </citation>
    <scope>NUCLEOTIDE SEQUENCE</scope>
    <source>
        <strain evidence="1">Duluth1</strain>
        <tissue evidence="1">Whole animal</tissue>
    </source>
</reference>
<comment type="caution">
    <text evidence="1">The sequence shown here is derived from an EMBL/GenBank/DDBJ whole genome shotgun (WGS) entry which is preliminary data.</text>
</comment>
<dbReference type="Proteomes" id="UP000828390">
    <property type="component" value="Unassembled WGS sequence"/>
</dbReference>
<sequence length="88" mass="9805">MLHISSQQTGFIPIHNTQLIKRPYAYSTSPGDRLVLLGRVRLVTLTLPSSSISPSSSSKVRWVYWFNFLFSISSSTFACSTCCCPEAE</sequence>